<sequence length="133" mass="15823">MTRTIRKPNSAQPIHPPLRSRYEYPRNSCSQTHRKQEKLGTFWWRRRIWIESTFALTVYEPWEKVLVLTIFSIFCTAMLIVLVKYLPHQFIVMRRRAIYYIWGEYSERSELALWQYLDLARADSCGTGGASCA</sequence>
<dbReference type="Proteomes" id="UP000664032">
    <property type="component" value="Unassembled WGS sequence"/>
</dbReference>
<dbReference type="EMBL" id="JAFIQS020000011">
    <property type="protein sequence ID" value="KAH9476013.1"/>
    <property type="molecule type" value="Genomic_DNA"/>
</dbReference>
<evidence type="ECO:0000313" key="2">
    <source>
        <dbReference type="Proteomes" id="UP000664032"/>
    </source>
</evidence>
<name>A0ACB8GJY4_PSICU</name>
<organism evidence="1 2">
    <name type="scientific">Psilocybe cubensis</name>
    <name type="common">Psychedelic mushroom</name>
    <name type="synonym">Stropharia cubensis</name>
    <dbReference type="NCBI Taxonomy" id="181762"/>
    <lineage>
        <taxon>Eukaryota</taxon>
        <taxon>Fungi</taxon>
        <taxon>Dikarya</taxon>
        <taxon>Basidiomycota</taxon>
        <taxon>Agaricomycotina</taxon>
        <taxon>Agaricomycetes</taxon>
        <taxon>Agaricomycetidae</taxon>
        <taxon>Agaricales</taxon>
        <taxon>Agaricineae</taxon>
        <taxon>Strophariaceae</taxon>
        <taxon>Psilocybe</taxon>
    </lineage>
</organism>
<gene>
    <name evidence="1" type="ORF">JR316_0011581</name>
</gene>
<keyword evidence="2" id="KW-1185">Reference proteome</keyword>
<protein>
    <submittedName>
        <fullName evidence="1">Uncharacterized protein</fullName>
    </submittedName>
</protein>
<reference evidence="1" key="1">
    <citation type="submission" date="2021-10" db="EMBL/GenBank/DDBJ databases">
        <title>Psilocybe cubensis genome.</title>
        <authorList>
            <person name="Mckernan K.J."/>
            <person name="Crawford S."/>
            <person name="Trippe A."/>
            <person name="Kane L.T."/>
            <person name="Mclaughlin S."/>
        </authorList>
    </citation>
    <scope>NUCLEOTIDE SEQUENCE</scope>
    <source>
        <strain evidence="1">MGC-MH-2018</strain>
    </source>
</reference>
<evidence type="ECO:0000313" key="1">
    <source>
        <dbReference type="EMBL" id="KAH9476013.1"/>
    </source>
</evidence>
<proteinExistence type="predicted"/>
<comment type="caution">
    <text evidence="1">The sequence shown here is derived from an EMBL/GenBank/DDBJ whole genome shotgun (WGS) entry which is preliminary data.</text>
</comment>
<accession>A0ACB8GJY4</accession>